<comment type="caution">
    <text evidence="2">The sequence shown here is derived from an EMBL/GenBank/DDBJ whole genome shotgun (WGS) entry which is preliminary data.</text>
</comment>
<protein>
    <submittedName>
        <fullName evidence="2">SprT-like domain-containing protein</fullName>
    </submittedName>
</protein>
<keyword evidence="3" id="KW-1185">Reference proteome</keyword>
<dbReference type="RefSeq" id="WP_345254834.1">
    <property type="nucleotide sequence ID" value="NZ_BAABGY010000006.1"/>
</dbReference>
<dbReference type="EMBL" id="BAABGY010000006">
    <property type="protein sequence ID" value="GAA4326685.1"/>
    <property type="molecule type" value="Genomic_DNA"/>
</dbReference>
<feature type="domain" description="SprT-like" evidence="1">
    <location>
        <begin position="31"/>
        <end position="103"/>
    </location>
</feature>
<evidence type="ECO:0000313" key="3">
    <source>
        <dbReference type="Proteomes" id="UP001501725"/>
    </source>
</evidence>
<name>A0ABP8GMC5_9BACT</name>
<evidence type="ECO:0000259" key="1">
    <source>
        <dbReference type="Pfam" id="PF10263"/>
    </source>
</evidence>
<gene>
    <name evidence="2" type="ORF">GCM10023184_15470</name>
</gene>
<organism evidence="2 3">
    <name type="scientific">Flaviaesturariibacter amylovorans</name>
    <dbReference type="NCBI Taxonomy" id="1084520"/>
    <lineage>
        <taxon>Bacteria</taxon>
        <taxon>Pseudomonadati</taxon>
        <taxon>Bacteroidota</taxon>
        <taxon>Chitinophagia</taxon>
        <taxon>Chitinophagales</taxon>
        <taxon>Chitinophagaceae</taxon>
        <taxon>Flaviaestuariibacter</taxon>
    </lineage>
</organism>
<dbReference type="Proteomes" id="UP001501725">
    <property type="component" value="Unassembled WGS sequence"/>
</dbReference>
<reference evidence="3" key="1">
    <citation type="journal article" date="2019" name="Int. J. Syst. Evol. Microbiol.">
        <title>The Global Catalogue of Microorganisms (GCM) 10K type strain sequencing project: providing services to taxonomists for standard genome sequencing and annotation.</title>
        <authorList>
            <consortium name="The Broad Institute Genomics Platform"/>
            <consortium name="The Broad Institute Genome Sequencing Center for Infectious Disease"/>
            <person name="Wu L."/>
            <person name="Ma J."/>
        </authorList>
    </citation>
    <scope>NUCLEOTIDE SEQUENCE [LARGE SCALE GENOMIC DNA]</scope>
    <source>
        <strain evidence="3">JCM 17919</strain>
    </source>
</reference>
<accession>A0ABP8GMC5</accession>
<sequence>MAKQEAPLNALARFLPPGTYEPVAAYLHQYHVHLTVARERKSILGDYRHRHRDQNHRISVNGTLNPYAFLITLLHELAHLLTFEQYGNRVAPHGAEWKQLFGKLLAQFIEHNVFPDDIRTALLRSVHNPAASSCADEVLLRTLKKYDKGSEGLVLVEAVPEGGLFQTSDGRVFQRKEKMRKRYRGLEVKTGKMYLFSPVYEVRLVEGERGEYLINRVHE</sequence>
<dbReference type="Pfam" id="PF10263">
    <property type="entry name" value="SprT-like"/>
    <property type="match status" value="1"/>
</dbReference>
<dbReference type="InterPro" id="IPR006640">
    <property type="entry name" value="SprT-like_domain"/>
</dbReference>
<evidence type="ECO:0000313" key="2">
    <source>
        <dbReference type="EMBL" id="GAA4326685.1"/>
    </source>
</evidence>
<proteinExistence type="predicted"/>